<comment type="caution">
    <text evidence="3">The sequence shown here is derived from an EMBL/GenBank/DDBJ whole genome shotgun (WGS) entry which is preliminary data.</text>
</comment>
<gene>
    <name evidence="3" type="ORF">KIH79_01520</name>
</gene>
<sequence length="812" mass="91731">MTYVSRPLAQTLRNTRSKVLILEGARAVGKTMLVQRELPDFHYESLADESTYQYAKAHLHDWLASLPAGTIIDEAQRIPDLPLAIKGIVDGTTDTATQFILTGSASITRNGLDGQDPLTRRSRRFLLNPLTRHEYYGNAAVSIVDKLWSYIPNQGYRSETSISDIKRYMEIGGFPSYVADNVFITSEARRLAIRDDIDNVLGDTILPGEHLDRSIALSVLQEILATPRGILNLKRTADLVHVDARTVERYVSIFASRFLIRTLPNLKNTANRQVLARSKVHPLDTSFSIATFMRSGKDIDQDRALFGQVFESYVINQIVPETQWSNNRPDAFYWRESGSKPKEVDLVLVHDNELIGIEVKSNRKVDRTDFAGLAQLRSKDNRFQRGYVVYCGTRILQFADNMWAIPVSALWDGDGFIAAENTQEMSNPFTNLMEPAIQYTAKTDTLSTSEYDANIFLSYRHQDNEYLDNAIIDLARGIVQSYEYQTGKKLHLFMDTEIQWGSDWQKILDDNIAKANILLVAVTPMYLKSDPCRKELLEFDTRAGQNSGNKILSMIWQNIDVIPDNGTDPVRNIIQSRQFISVEDLAYEPTNTRSYKQRVSEIASALQKTVAEQNEKIDQTLDHVTRAVKDESSSNNDADYLSMLAKAEESSDSIQADITDFTQSLNNIMNRLNANPLPKNTPATGMISWGNRISSESHDDIEKLDASIRRISATWDNYYVALQLYIDQIASMPMGSLRNQQIDMMMNNLDQLSNMFTVPAGVQQAIDMLRVLGNLIRPVRPVTASITDALTFFSSIRTQAKSLRNRLGTLPR</sequence>
<feature type="domain" description="DUF4143" evidence="2">
    <location>
        <begin position="228"/>
        <end position="362"/>
    </location>
</feature>
<evidence type="ECO:0000259" key="2">
    <source>
        <dbReference type="Pfam" id="PF13635"/>
    </source>
</evidence>
<dbReference type="InterPro" id="IPR041682">
    <property type="entry name" value="AAA_14"/>
</dbReference>
<name>A0ABS6WCG1_9BIFI</name>
<dbReference type="PANTHER" id="PTHR43566">
    <property type="entry name" value="CONSERVED PROTEIN"/>
    <property type="match status" value="1"/>
</dbReference>
<dbReference type="EMBL" id="JAHBBH010000002">
    <property type="protein sequence ID" value="MBW3091652.1"/>
    <property type="molecule type" value="Genomic_DNA"/>
</dbReference>
<dbReference type="RefSeq" id="WP_219057757.1">
    <property type="nucleotide sequence ID" value="NZ_JAHBBH010000002.1"/>
</dbReference>
<proteinExistence type="predicted"/>
<feature type="domain" description="AAA" evidence="1">
    <location>
        <begin position="17"/>
        <end position="135"/>
    </location>
</feature>
<evidence type="ECO:0000259" key="1">
    <source>
        <dbReference type="Pfam" id="PF13173"/>
    </source>
</evidence>
<evidence type="ECO:0000313" key="4">
    <source>
        <dbReference type="Proteomes" id="UP000700815"/>
    </source>
</evidence>
<accession>A0ABS6WCG1</accession>
<dbReference type="PANTHER" id="PTHR43566:SF2">
    <property type="entry name" value="DUF4143 DOMAIN-CONTAINING PROTEIN"/>
    <property type="match status" value="1"/>
</dbReference>
<dbReference type="Proteomes" id="UP000700815">
    <property type="component" value="Unassembled WGS sequence"/>
</dbReference>
<reference evidence="3 4" key="1">
    <citation type="submission" date="2021-05" db="EMBL/GenBank/DDBJ databases">
        <title>Phylogenetic classification of ten novel species belonging to the genus Bifidobacterium comprising B. colchicus sp. nov., B. abeli sp. nov., B. bicoloris sp. nov., B. guerezis sp. nov., B. rosaliae sp. nov., B. santillanensis sp. nov., B. argentati sp. nov., B. amazzoni sp. nov., B. pluviali sp. nov., and B. pinnaculum sp. nov.</title>
        <authorList>
            <person name="Lugli G.A."/>
            <person name="Ruiz Garcia L."/>
            <person name="Margolles A."/>
            <person name="Ventura M."/>
        </authorList>
    </citation>
    <scope>NUCLEOTIDE SEQUENCE [LARGE SCALE GENOMIC DNA]</scope>
    <source>
        <strain evidence="3 4">82T10</strain>
    </source>
</reference>
<dbReference type="Pfam" id="PF13173">
    <property type="entry name" value="AAA_14"/>
    <property type="match status" value="1"/>
</dbReference>
<dbReference type="Pfam" id="PF13635">
    <property type="entry name" value="DUF4143"/>
    <property type="match status" value="1"/>
</dbReference>
<protein>
    <submittedName>
        <fullName evidence="3">AAA family ATPase</fullName>
    </submittedName>
</protein>
<organism evidence="3 4">
    <name type="scientific">Bifidobacterium miconis</name>
    <dbReference type="NCBI Taxonomy" id="2834435"/>
    <lineage>
        <taxon>Bacteria</taxon>
        <taxon>Bacillati</taxon>
        <taxon>Actinomycetota</taxon>
        <taxon>Actinomycetes</taxon>
        <taxon>Bifidobacteriales</taxon>
        <taxon>Bifidobacteriaceae</taxon>
        <taxon>Bifidobacterium</taxon>
    </lineage>
</organism>
<dbReference type="InterPro" id="IPR025420">
    <property type="entry name" value="DUF4143"/>
</dbReference>
<evidence type="ECO:0000313" key="3">
    <source>
        <dbReference type="EMBL" id="MBW3091652.1"/>
    </source>
</evidence>
<keyword evidence="4" id="KW-1185">Reference proteome</keyword>